<feature type="transmembrane region" description="Helical" evidence="1">
    <location>
        <begin position="12"/>
        <end position="35"/>
    </location>
</feature>
<feature type="transmembrane region" description="Helical" evidence="1">
    <location>
        <begin position="304"/>
        <end position="324"/>
    </location>
</feature>
<dbReference type="NCBIfam" id="NF008093">
    <property type="entry name" value="PRK10835.1"/>
    <property type="match status" value="1"/>
</dbReference>
<dbReference type="Proteomes" id="UP000030853">
    <property type="component" value="Unassembled WGS sequence"/>
</dbReference>
<keyword evidence="1" id="KW-0812">Transmembrane</keyword>
<feature type="transmembrane region" description="Helical" evidence="1">
    <location>
        <begin position="233"/>
        <end position="255"/>
    </location>
</feature>
<feature type="transmembrane region" description="Helical" evidence="1">
    <location>
        <begin position="130"/>
        <end position="152"/>
    </location>
</feature>
<gene>
    <name evidence="3" type="ORF">QU24_17895</name>
</gene>
<dbReference type="InterPro" id="IPR052529">
    <property type="entry name" value="Bact_Transport_Assoc"/>
</dbReference>
<reference evidence="3 4" key="1">
    <citation type="submission" date="2014-11" db="EMBL/GenBank/DDBJ databases">
        <title>Genome sequencing of Pantoea rodasii ND03.</title>
        <authorList>
            <person name="Muhamad Yunos N.Y."/>
            <person name="Chan K.-G."/>
        </authorList>
    </citation>
    <scope>NUCLEOTIDE SEQUENCE [LARGE SCALE GENOMIC DNA]</scope>
    <source>
        <strain evidence="3 4">ND03</strain>
    </source>
</reference>
<evidence type="ECO:0000313" key="3">
    <source>
        <dbReference type="EMBL" id="KHJ66699.1"/>
    </source>
</evidence>
<dbReference type="PANTHER" id="PTHR30590:SF2">
    <property type="entry name" value="INNER MEMBRANE PROTEIN"/>
    <property type="match status" value="1"/>
</dbReference>
<feature type="transmembrane region" description="Helical" evidence="1">
    <location>
        <begin position="83"/>
        <end position="101"/>
    </location>
</feature>
<feature type="domain" description="DUF418" evidence="2">
    <location>
        <begin position="215"/>
        <end position="373"/>
    </location>
</feature>
<keyword evidence="1" id="KW-1133">Transmembrane helix</keyword>
<feature type="transmembrane region" description="Helical" evidence="1">
    <location>
        <begin position="47"/>
        <end position="71"/>
    </location>
</feature>
<sequence length="386" mass="43762">MQRYLALDFIRGCAILGILLLNIVGFGLPSAAYLNPAWRGSLSLSDAWTWAIMDGLAQLKFLTLFALLFGAGLSLQIPRGSRWISARLSLLVLLGFIHAIFFWEGDILLDYGLIGLIIWRMLREVPSDKALLQTGTLLYLMGCGVLLVFWGISSTEPGRSWLPGAADIEYESYWKLIGGWEAVQNRFDHLSSSLMALAAQYGWQLAGLMLIGAALMRSGWLKGEFSVQHYRRSAALLLTIGWLIAIPGIVAQWLLNWEFRWSGFLLQLPRDLASPFVSLGYAALCFGFWPQIGHTRISHAIQCVGRMALSNYLLQTLICTTLFYRFNLFLKFDRLHLLALVPAVWLVNILFSVLWLRYFPQGPMEWIWRKLTRLAAGKPENYPRIR</sequence>
<organism evidence="3 4">
    <name type="scientific">Pantoea rodasii</name>
    <dbReference type="NCBI Taxonomy" id="1076549"/>
    <lineage>
        <taxon>Bacteria</taxon>
        <taxon>Pseudomonadati</taxon>
        <taxon>Pseudomonadota</taxon>
        <taxon>Gammaproteobacteria</taxon>
        <taxon>Enterobacterales</taxon>
        <taxon>Erwiniaceae</taxon>
        <taxon>Pantoea</taxon>
    </lineage>
</organism>
<dbReference type="EMBL" id="JTJJ01000070">
    <property type="protein sequence ID" value="KHJ66699.1"/>
    <property type="molecule type" value="Genomic_DNA"/>
</dbReference>
<keyword evidence="1" id="KW-0472">Membrane</keyword>
<proteinExistence type="predicted"/>
<comment type="caution">
    <text evidence="3">The sequence shown here is derived from an EMBL/GenBank/DDBJ whole genome shotgun (WGS) entry which is preliminary data.</text>
</comment>
<dbReference type="PANTHER" id="PTHR30590">
    <property type="entry name" value="INNER MEMBRANE PROTEIN"/>
    <property type="match status" value="1"/>
</dbReference>
<dbReference type="InterPro" id="IPR007349">
    <property type="entry name" value="DUF418"/>
</dbReference>
<feature type="transmembrane region" description="Helical" evidence="1">
    <location>
        <begin position="107"/>
        <end position="123"/>
    </location>
</feature>
<name>A0A0B1R247_9GAMM</name>
<evidence type="ECO:0000256" key="1">
    <source>
        <dbReference type="SAM" id="Phobius"/>
    </source>
</evidence>
<feature type="transmembrane region" description="Helical" evidence="1">
    <location>
        <begin position="201"/>
        <end position="221"/>
    </location>
</feature>
<dbReference type="AlphaFoldDB" id="A0A0B1R247"/>
<protein>
    <recommendedName>
        <fullName evidence="2">DUF418 domain-containing protein</fullName>
    </recommendedName>
</protein>
<evidence type="ECO:0000259" key="2">
    <source>
        <dbReference type="Pfam" id="PF04235"/>
    </source>
</evidence>
<feature type="transmembrane region" description="Helical" evidence="1">
    <location>
        <begin position="336"/>
        <end position="359"/>
    </location>
</feature>
<dbReference type="Pfam" id="PF04235">
    <property type="entry name" value="DUF418"/>
    <property type="match status" value="1"/>
</dbReference>
<dbReference type="RefSeq" id="WP_039333778.1">
    <property type="nucleotide sequence ID" value="NZ_JTJJ01000070.1"/>
</dbReference>
<evidence type="ECO:0000313" key="4">
    <source>
        <dbReference type="Proteomes" id="UP000030853"/>
    </source>
</evidence>
<feature type="transmembrane region" description="Helical" evidence="1">
    <location>
        <begin position="275"/>
        <end position="292"/>
    </location>
</feature>
<accession>A0A0B1R247</accession>